<dbReference type="SMART" id="SM00924">
    <property type="entry name" value="MgtE_N"/>
    <property type="match status" value="1"/>
</dbReference>
<feature type="transmembrane region" description="Helical" evidence="9">
    <location>
        <begin position="418"/>
        <end position="443"/>
    </location>
</feature>
<dbReference type="InterPro" id="IPR036739">
    <property type="entry name" value="SLC41_membr_dom_sf"/>
</dbReference>
<accession>A0A369KF17</accession>
<feature type="domain" description="CBS" evidence="10">
    <location>
        <begin position="224"/>
        <end position="281"/>
    </location>
</feature>
<keyword evidence="5" id="KW-0460">Magnesium</keyword>
<dbReference type="InterPro" id="IPR046342">
    <property type="entry name" value="CBS_dom_sf"/>
</dbReference>
<dbReference type="SMART" id="SM00116">
    <property type="entry name" value="CBS"/>
    <property type="match status" value="2"/>
</dbReference>
<evidence type="ECO:0000313" key="12">
    <source>
        <dbReference type="Proteomes" id="UP000253816"/>
    </source>
</evidence>
<organism evidence="11 12">
    <name type="scientific">Candidatus Similichlamydia laticola</name>
    <dbReference type="NCBI Taxonomy" id="2170265"/>
    <lineage>
        <taxon>Bacteria</taxon>
        <taxon>Pseudomonadati</taxon>
        <taxon>Chlamydiota</taxon>
        <taxon>Chlamydiia</taxon>
        <taxon>Parachlamydiales</taxon>
        <taxon>Candidatus Parilichlamydiaceae</taxon>
        <taxon>Candidatus Similichlamydia</taxon>
    </lineage>
</organism>
<evidence type="ECO:0000256" key="5">
    <source>
        <dbReference type="ARBA" id="ARBA00022842"/>
    </source>
</evidence>
<name>A0A369KF17_9BACT</name>
<dbReference type="CDD" id="cd04606">
    <property type="entry name" value="CBS_pair_Mg_transporter"/>
    <property type="match status" value="1"/>
</dbReference>
<gene>
    <name evidence="11" type="ORF">HAT2_00413</name>
</gene>
<keyword evidence="7 9" id="KW-0472">Membrane</keyword>
<evidence type="ECO:0000256" key="6">
    <source>
        <dbReference type="ARBA" id="ARBA00022989"/>
    </source>
</evidence>
<protein>
    <submittedName>
        <fullName evidence="11">Mg/Co/Ni transporter MgtE</fullName>
    </submittedName>
</protein>
<dbReference type="Gene3D" id="3.10.580.10">
    <property type="entry name" value="CBS-domain"/>
    <property type="match status" value="1"/>
</dbReference>
<dbReference type="Pfam" id="PF03448">
    <property type="entry name" value="MgtE_N"/>
    <property type="match status" value="1"/>
</dbReference>
<comment type="caution">
    <text evidence="11">The sequence shown here is derived from an EMBL/GenBank/DDBJ whole genome shotgun (WGS) entry which is preliminary data.</text>
</comment>
<dbReference type="PROSITE" id="PS51371">
    <property type="entry name" value="CBS"/>
    <property type="match status" value="1"/>
</dbReference>
<reference evidence="11 12" key="1">
    <citation type="submission" date="2018-07" db="EMBL/GenBank/DDBJ databases">
        <title>Comparative genomics of the Candidatus Parilichlamydiaceae reveals evidence of convergent evolution and genome reduction in the phylum Chlamydiae.</title>
        <authorList>
            <person name="Taylor-Brown A."/>
            <person name="Polkinghorne A."/>
        </authorList>
    </citation>
    <scope>NUCLEOTIDE SEQUENCE [LARGE SCALE GENOMIC DNA]</scope>
    <source>
        <strain evidence="11 12">Hat2</strain>
    </source>
</reference>
<keyword evidence="4 9" id="KW-0812">Transmembrane</keyword>
<dbReference type="InterPro" id="IPR000644">
    <property type="entry name" value="CBS_dom"/>
</dbReference>
<evidence type="ECO:0000259" key="10">
    <source>
        <dbReference type="PROSITE" id="PS51371"/>
    </source>
</evidence>
<evidence type="ECO:0000256" key="3">
    <source>
        <dbReference type="ARBA" id="ARBA00022448"/>
    </source>
</evidence>
<evidence type="ECO:0000256" key="7">
    <source>
        <dbReference type="ARBA" id="ARBA00023136"/>
    </source>
</evidence>
<feature type="transmembrane region" description="Helical" evidence="9">
    <location>
        <begin position="379"/>
        <end position="406"/>
    </location>
</feature>
<sequence>MKETDSEIIPERGHLVPKSYTARDSLLYEKLSYIFSLSSQTRFWDELHLLCSQSSPEDLAHVAQGCTSEQRVYLYEALSNFEDQVKFFASSGKSTKKAVATTLDDDEIAEIIMHLPVDEALLIIEAIPYGRDRRVMALLEPKKAAAISAQRGYVPGTAGRLMSREFFAFQANQTIGDASVFIREHPEIDFLRRVFILAQKGNLKGFVPSRALLIYPMNMPLKRVTKPISQAVGPDSPLEEIVEIFDRYKSTDLPVIDEEGCLLGVITYEDMLDSIEERADKTIAHISGTGEEIEGDVPLFKGVLSRAPWLAITLCAGLLNAGNLSRFPVKYRILLHFVPMINGMSGNVGLQCSTVLVRGIAAGLVPERSTLPVILRETAIGASAGILFGCCGGLLIMLLQAVFGIYGSIAIHPWELGLVVSIGLSGACLFATTLGVLFPLLFQKIGVDPAVASGPIVTAINDVSSTAMYFFVAQLMVRLLFG</sequence>
<evidence type="ECO:0000256" key="1">
    <source>
        <dbReference type="ARBA" id="ARBA00004141"/>
    </source>
</evidence>
<dbReference type="InterPro" id="IPR006667">
    <property type="entry name" value="SLC41_membr_dom"/>
</dbReference>
<proteinExistence type="inferred from homology"/>
<comment type="subcellular location">
    <subcellularLocation>
        <location evidence="1">Membrane</location>
        <topology evidence="1">Multi-pass membrane protein</topology>
    </subcellularLocation>
</comment>
<dbReference type="SUPFAM" id="SSF158791">
    <property type="entry name" value="MgtE N-terminal domain-like"/>
    <property type="match status" value="1"/>
</dbReference>
<dbReference type="Pfam" id="PF00571">
    <property type="entry name" value="CBS"/>
    <property type="match status" value="1"/>
</dbReference>
<evidence type="ECO:0000256" key="2">
    <source>
        <dbReference type="ARBA" id="ARBA00009749"/>
    </source>
</evidence>
<keyword evidence="12" id="KW-1185">Reference proteome</keyword>
<dbReference type="SUPFAM" id="SSF161093">
    <property type="entry name" value="MgtE membrane domain-like"/>
    <property type="match status" value="1"/>
</dbReference>
<comment type="similarity">
    <text evidence="2">Belongs to the SLC41A transporter family.</text>
</comment>
<dbReference type="GO" id="GO:0015095">
    <property type="term" value="F:magnesium ion transmembrane transporter activity"/>
    <property type="evidence" value="ECO:0007669"/>
    <property type="project" value="InterPro"/>
</dbReference>
<dbReference type="AlphaFoldDB" id="A0A369KF17"/>
<dbReference type="OrthoDB" id="9790355at2"/>
<dbReference type="SUPFAM" id="SSF54631">
    <property type="entry name" value="CBS-domain pair"/>
    <property type="match status" value="1"/>
</dbReference>
<keyword evidence="6 9" id="KW-1133">Transmembrane helix</keyword>
<evidence type="ECO:0000256" key="9">
    <source>
        <dbReference type="SAM" id="Phobius"/>
    </source>
</evidence>
<dbReference type="Proteomes" id="UP000253816">
    <property type="component" value="Unassembled WGS sequence"/>
</dbReference>
<keyword evidence="3" id="KW-0813">Transport</keyword>
<dbReference type="Pfam" id="PF01769">
    <property type="entry name" value="MgtE"/>
    <property type="match status" value="1"/>
</dbReference>
<dbReference type="EMBL" id="QQBG01000014">
    <property type="protein sequence ID" value="RDB31487.1"/>
    <property type="molecule type" value="Genomic_DNA"/>
</dbReference>
<evidence type="ECO:0000256" key="4">
    <source>
        <dbReference type="ARBA" id="ARBA00022692"/>
    </source>
</evidence>
<dbReference type="Gene3D" id="1.10.357.20">
    <property type="entry name" value="SLC41 divalent cation transporters, integral membrane domain"/>
    <property type="match status" value="1"/>
</dbReference>
<dbReference type="PANTHER" id="PTHR43773:SF1">
    <property type="entry name" value="MAGNESIUM TRANSPORTER MGTE"/>
    <property type="match status" value="1"/>
</dbReference>
<dbReference type="InterPro" id="IPR038076">
    <property type="entry name" value="MgtE_N_sf"/>
</dbReference>
<dbReference type="RefSeq" id="WP_114544356.1">
    <property type="nucleotide sequence ID" value="NZ_QQBG01000014.1"/>
</dbReference>
<keyword evidence="8" id="KW-0129">CBS domain</keyword>
<dbReference type="PANTHER" id="PTHR43773">
    <property type="entry name" value="MAGNESIUM TRANSPORTER MGTE"/>
    <property type="match status" value="1"/>
</dbReference>
<evidence type="ECO:0000256" key="8">
    <source>
        <dbReference type="PROSITE-ProRule" id="PRU00703"/>
    </source>
</evidence>
<evidence type="ECO:0000313" key="11">
    <source>
        <dbReference type="EMBL" id="RDB31487.1"/>
    </source>
</evidence>
<dbReference type="InterPro" id="IPR006669">
    <property type="entry name" value="MgtE_transporter"/>
</dbReference>
<dbReference type="GO" id="GO:0016020">
    <property type="term" value="C:membrane"/>
    <property type="evidence" value="ECO:0007669"/>
    <property type="project" value="UniProtKB-SubCell"/>
</dbReference>
<dbReference type="Gene3D" id="1.25.60.10">
    <property type="entry name" value="MgtE N-terminal domain-like"/>
    <property type="match status" value="1"/>
</dbReference>
<dbReference type="InterPro" id="IPR006668">
    <property type="entry name" value="Mg_transptr_MgtE_intracell_dom"/>
</dbReference>